<dbReference type="AlphaFoldDB" id="A0A6M3KAX4"/>
<reference evidence="1" key="1">
    <citation type="submission" date="2020-03" db="EMBL/GenBank/DDBJ databases">
        <title>The deep terrestrial virosphere.</title>
        <authorList>
            <person name="Holmfeldt K."/>
            <person name="Nilsson E."/>
            <person name="Simone D."/>
            <person name="Lopez-Fernandez M."/>
            <person name="Wu X."/>
            <person name="de Brujin I."/>
            <person name="Lundin D."/>
            <person name="Andersson A."/>
            <person name="Bertilsson S."/>
            <person name="Dopson M."/>
        </authorList>
    </citation>
    <scope>NUCLEOTIDE SEQUENCE</scope>
    <source>
        <strain evidence="1">MM415A00968</strain>
        <strain evidence="2">MM415B02524</strain>
    </source>
</reference>
<sequence length="270" mass="31098">MSEFKKRPTESFGTRIYKYKNTPKKDLTDLLPSEQIALFTFNKCCMKVAPDDNKEIFMNTYPPDLGGDTKLRLTALNLFFKSTENNNHHEELLNALIKLRPHWKNLFLKENGKNIHTKIRDFFIKNAIPTDISELGIHSSIVPGWYYKSPTSRLMGKEKAELERCLIHTSRKCAKRINAGLCQSCVAKLRRLELENYPLDLGLIYVLKTRINKTNNPIKFCVNHHSKIALGNGLCESCNRSVNRLARVLGKIGLEKEMIEHDLELIKAIR</sequence>
<evidence type="ECO:0000313" key="1">
    <source>
        <dbReference type="EMBL" id="QJA78926.1"/>
    </source>
</evidence>
<evidence type="ECO:0000313" key="2">
    <source>
        <dbReference type="EMBL" id="QJA89629.1"/>
    </source>
</evidence>
<proteinExistence type="predicted"/>
<dbReference type="EMBL" id="MT142857">
    <property type="protein sequence ID" value="QJA89629.1"/>
    <property type="molecule type" value="Genomic_DNA"/>
</dbReference>
<organism evidence="1">
    <name type="scientific">viral metagenome</name>
    <dbReference type="NCBI Taxonomy" id="1070528"/>
    <lineage>
        <taxon>unclassified sequences</taxon>
        <taxon>metagenomes</taxon>
        <taxon>organismal metagenomes</taxon>
    </lineage>
</organism>
<protein>
    <submittedName>
        <fullName evidence="1">Uncharacterized protein</fullName>
    </submittedName>
</protein>
<gene>
    <name evidence="1" type="ORF">MM415A00968_0030</name>
    <name evidence="2" type="ORF">MM415B02524_0014</name>
</gene>
<name>A0A6M3KAX4_9ZZZZ</name>
<accession>A0A6M3KAX4</accession>
<dbReference type="EMBL" id="MT142359">
    <property type="protein sequence ID" value="QJA78926.1"/>
    <property type="molecule type" value="Genomic_DNA"/>
</dbReference>